<dbReference type="InterPro" id="IPR050071">
    <property type="entry name" value="Dehydroquinate_synthase"/>
</dbReference>
<keyword evidence="9 18" id="KW-0963">Cytoplasm</keyword>
<dbReference type="InterPro" id="IPR016037">
    <property type="entry name" value="DHQ_synth_AroB"/>
</dbReference>
<feature type="binding site" evidence="18">
    <location>
        <position position="165"/>
    </location>
    <ligand>
        <name>NAD(+)</name>
        <dbReference type="ChEBI" id="CHEBI:57540"/>
    </ligand>
</feature>
<dbReference type="Pfam" id="PF01761">
    <property type="entry name" value="DHQ_synthase"/>
    <property type="match status" value="1"/>
</dbReference>
<comment type="subcellular location">
    <subcellularLocation>
        <location evidence="4 18">Cytoplasm</location>
    </subcellularLocation>
</comment>
<dbReference type="AlphaFoldDB" id="A0A7H1N0Z6"/>
<evidence type="ECO:0000313" key="21">
    <source>
        <dbReference type="EMBL" id="QNT69382.1"/>
    </source>
</evidence>
<comment type="similarity">
    <text evidence="6 18">Belongs to the sugar phosphate cyclases superfamily. Dehydroquinate synthase family.</text>
</comment>
<evidence type="ECO:0000313" key="22">
    <source>
        <dbReference type="Proteomes" id="UP000516369"/>
    </source>
</evidence>
<evidence type="ECO:0000259" key="19">
    <source>
        <dbReference type="Pfam" id="PF01761"/>
    </source>
</evidence>
<evidence type="ECO:0000256" key="1">
    <source>
        <dbReference type="ARBA" id="ARBA00001393"/>
    </source>
</evidence>
<evidence type="ECO:0000259" key="20">
    <source>
        <dbReference type="Pfam" id="PF24621"/>
    </source>
</evidence>
<evidence type="ECO:0000256" key="4">
    <source>
        <dbReference type="ARBA" id="ARBA00004496"/>
    </source>
</evidence>
<dbReference type="Gene3D" id="3.40.50.1970">
    <property type="match status" value="1"/>
</dbReference>
<feature type="binding site" evidence="18">
    <location>
        <begin position="183"/>
        <end position="186"/>
    </location>
    <ligand>
        <name>NAD(+)</name>
        <dbReference type="ChEBI" id="CHEBI:57540"/>
    </ligand>
</feature>
<keyword evidence="22" id="KW-1185">Reference proteome</keyword>
<evidence type="ECO:0000256" key="16">
    <source>
        <dbReference type="ARBA" id="ARBA00023239"/>
    </source>
</evidence>
<dbReference type="CDD" id="cd08195">
    <property type="entry name" value="DHQS"/>
    <property type="match status" value="1"/>
</dbReference>
<sequence>MRYVVGLLVWFRQPQPLRVELGERSYDILIGAGLLDAAGEHLAPLLPQPRVVIVTDANVAPLYLARLEASLAAAGITRAAVVLPAGESSKSFTQLEALCERLLALKVERRTTLLALGGGVIGDLTGFAAGILLRGLDFIQVPTTLLAQVDSSVGGKTGINTAHGKNLVGLFHQPRLVLIDVDTLATLEARQRRAGYAEVVKYGLLGDAGFFAWLEAHGAELLAGDRDAIVQAVQVSCAAKAAIVAADEREGGVRALLNLGHTFAHALEAATGFGDALLHGEAVGVGMALAFELSRRLGYCAGAEVERVVRHLAAVGLPSDLHWLTGATPQDLIAHMLGDKKVHDGRLTFVLARRIGEAFLDRQVPAAVLEDVLADALAE</sequence>
<comment type="pathway">
    <text evidence="5 18">Metabolic intermediate biosynthesis; chorismate biosynthesis; chorismate from D-erythrose 4-phosphate and phosphoenolpyruvate: step 2/7.</text>
</comment>
<gene>
    <name evidence="18" type="primary">aroB</name>
    <name evidence="21" type="ORF">HQ394_08710</name>
</gene>
<reference evidence="21 22" key="1">
    <citation type="submission" date="2020-05" db="EMBL/GenBank/DDBJ databases">
        <title>Complete closed genome sequence of Defluviicoccus vanus.</title>
        <authorList>
            <person name="Bessarab I."/>
            <person name="Arumugam K."/>
            <person name="Maszenan A.M."/>
            <person name="Seviour R.J."/>
            <person name="Williams R.B."/>
        </authorList>
    </citation>
    <scope>NUCLEOTIDE SEQUENCE [LARGE SCALE GENOMIC DNA]</scope>
    <source>
        <strain evidence="21 22">Ben 114</strain>
    </source>
</reference>
<dbReference type="GO" id="GO:0009073">
    <property type="term" value="P:aromatic amino acid family biosynthetic process"/>
    <property type="evidence" value="ECO:0007669"/>
    <property type="project" value="UniProtKB-KW"/>
</dbReference>
<dbReference type="GO" id="GO:0008652">
    <property type="term" value="P:amino acid biosynthetic process"/>
    <property type="evidence" value="ECO:0007669"/>
    <property type="project" value="UniProtKB-KW"/>
</dbReference>
<feature type="binding site" evidence="18">
    <location>
        <position position="261"/>
    </location>
    <ligand>
        <name>Zn(2+)</name>
        <dbReference type="ChEBI" id="CHEBI:29105"/>
    </ligand>
</feature>
<evidence type="ECO:0000256" key="15">
    <source>
        <dbReference type="ARBA" id="ARBA00023141"/>
    </source>
</evidence>
<dbReference type="KEGG" id="dvn:HQ394_08710"/>
<dbReference type="InterPro" id="IPR056179">
    <property type="entry name" value="DHQS_C"/>
</dbReference>
<keyword evidence="14 18" id="KW-0520">NAD</keyword>
<dbReference type="Pfam" id="PF24621">
    <property type="entry name" value="DHQS_C"/>
    <property type="match status" value="1"/>
</dbReference>
<evidence type="ECO:0000256" key="8">
    <source>
        <dbReference type="ARBA" id="ARBA00017684"/>
    </source>
</evidence>
<evidence type="ECO:0000256" key="3">
    <source>
        <dbReference type="ARBA" id="ARBA00003485"/>
    </source>
</evidence>
<evidence type="ECO:0000256" key="13">
    <source>
        <dbReference type="ARBA" id="ARBA00022833"/>
    </source>
</evidence>
<feature type="domain" description="3-dehydroquinate synthase N-terminal" evidence="19">
    <location>
        <begin position="81"/>
        <end position="192"/>
    </location>
</feature>
<comment type="cofactor">
    <cofactor evidence="18">
        <name>Co(2+)</name>
        <dbReference type="ChEBI" id="CHEBI:48828"/>
    </cofactor>
    <cofactor evidence="18">
        <name>Zn(2+)</name>
        <dbReference type="ChEBI" id="CHEBI:29105"/>
    </cofactor>
    <text evidence="18">Binds 1 divalent metal cation per subunit. Can use either Co(2+) or Zn(2+).</text>
</comment>
<keyword evidence="13 18" id="KW-0862">Zinc</keyword>
<dbReference type="GO" id="GO:0046872">
    <property type="term" value="F:metal ion binding"/>
    <property type="evidence" value="ECO:0007669"/>
    <property type="project" value="UniProtKB-KW"/>
</dbReference>
<dbReference type="SUPFAM" id="SSF56796">
    <property type="entry name" value="Dehydroquinate synthase-like"/>
    <property type="match status" value="1"/>
</dbReference>
<evidence type="ECO:0000256" key="10">
    <source>
        <dbReference type="ARBA" id="ARBA00022605"/>
    </source>
</evidence>
<dbReference type="EC" id="4.2.3.4" evidence="7 18"/>
<dbReference type="NCBIfam" id="TIGR01357">
    <property type="entry name" value="aroB"/>
    <property type="match status" value="1"/>
</dbReference>
<dbReference type="UniPathway" id="UPA00053">
    <property type="reaction ID" value="UER00085"/>
</dbReference>
<evidence type="ECO:0000256" key="2">
    <source>
        <dbReference type="ARBA" id="ARBA00001911"/>
    </source>
</evidence>
<feature type="binding site" evidence="18">
    <location>
        <position position="198"/>
    </location>
    <ligand>
        <name>Zn(2+)</name>
        <dbReference type="ChEBI" id="CHEBI:29105"/>
    </ligand>
</feature>
<protein>
    <recommendedName>
        <fullName evidence="8 18">3-dehydroquinate synthase</fullName>
        <shortName evidence="18">DHQS</shortName>
        <ecNumber evidence="7 18">4.2.3.4</ecNumber>
    </recommendedName>
</protein>
<feature type="binding site" evidence="18">
    <location>
        <position position="279"/>
    </location>
    <ligand>
        <name>Zn(2+)</name>
        <dbReference type="ChEBI" id="CHEBI:29105"/>
    </ligand>
</feature>
<feature type="binding site" evidence="18">
    <location>
        <begin position="119"/>
        <end position="123"/>
    </location>
    <ligand>
        <name>NAD(+)</name>
        <dbReference type="ChEBI" id="CHEBI:57540"/>
    </ligand>
</feature>
<name>A0A7H1N0Z6_9PROT</name>
<evidence type="ECO:0000256" key="14">
    <source>
        <dbReference type="ARBA" id="ARBA00023027"/>
    </source>
</evidence>
<dbReference type="GO" id="GO:0003856">
    <property type="term" value="F:3-dehydroquinate synthase activity"/>
    <property type="evidence" value="ECO:0007669"/>
    <property type="project" value="UniProtKB-UniRule"/>
</dbReference>
<evidence type="ECO:0000256" key="6">
    <source>
        <dbReference type="ARBA" id="ARBA00005412"/>
    </source>
</evidence>
<dbReference type="EMBL" id="CP053923">
    <property type="protein sequence ID" value="QNT69382.1"/>
    <property type="molecule type" value="Genomic_DNA"/>
</dbReference>
<evidence type="ECO:0000256" key="7">
    <source>
        <dbReference type="ARBA" id="ARBA00013031"/>
    </source>
</evidence>
<comment type="caution">
    <text evidence="18">Lacks conserved residue(s) required for the propagation of feature annotation.</text>
</comment>
<dbReference type="RefSeq" id="WP_190262887.1">
    <property type="nucleotide sequence ID" value="NZ_CP053923.1"/>
</dbReference>
<keyword evidence="10 18" id="KW-0028">Amino-acid biosynthesis</keyword>
<evidence type="ECO:0000256" key="18">
    <source>
        <dbReference type="HAMAP-Rule" id="MF_00110"/>
    </source>
</evidence>
<keyword evidence="16 18" id="KW-0456">Lyase</keyword>
<comment type="catalytic activity">
    <reaction evidence="1 18">
        <text>7-phospho-2-dehydro-3-deoxy-D-arabino-heptonate = 3-dehydroquinate + phosphate</text>
        <dbReference type="Rhea" id="RHEA:21968"/>
        <dbReference type="ChEBI" id="CHEBI:32364"/>
        <dbReference type="ChEBI" id="CHEBI:43474"/>
        <dbReference type="ChEBI" id="CHEBI:58394"/>
        <dbReference type="EC" id="4.2.3.4"/>
    </reaction>
</comment>
<dbReference type="Gene3D" id="1.20.1090.10">
    <property type="entry name" value="Dehydroquinate synthase-like - alpha domain"/>
    <property type="match status" value="1"/>
</dbReference>
<dbReference type="InterPro" id="IPR030963">
    <property type="entry name" value="DHQ_synth_fam"/>
</dbReference>
<organism evidence="21 22">
    <name type="scientific">Defluviicoccus vanus</name>
    <dbReference type="NCBI Taxonomy" id="111831"/>
    <lineage>
        <taxon>Bacteria</taxon>
        <taxon>Pseudomonadati</taxon>
        <taxon>Pseudomonadota</taxon>
        <taxon>Alphaproteobacteria</taxon>
        <taxon>Rhodospirillales</taxon>
        <taxon>Rhodospirillaceae</taxon>
        <taxon>Defluviicoccus</taxon>
    </lineage>
</organism>
<evidence type="ECO:0000256" key="11">
    <source>
        <dbReference type="ARBA" id="ARBA00022723"/>
    </source>
</evidence>
<proteinExistence type="inferred from homology"/>
<feature type="binding site" evidence="18">
    <location>
        <begin position="143"/>
        <end position="144"/>
    </location>
    <ligand>
        <name>NAD(+)</name>
        <dbReference type="ChEBI" id="CHEBI:57540"/>
    </ligand>
</feature>
<comment type="cofactor">
    <cofactor evidence="2 18">
        <name>NAD(+)</name>
        <dbReference type="ChEBI" id="CHEBI:57540"/>
    </cofactor>
</comment>
<dbReference type="GO" id="GO:0000166">
    <property type="term" value="F:nucleotide binding"/>
    <property type="evidence" value="ECO:0007669"/>
    <property type="project" value="UniProtKB-KW"/>
</dbReference>
<dbReference type="GO" id="GO:0009423">
    <property type="term" value="P:chorismate biosynthetic process"/>
    <property type="evidence" value="ECO:0007669"/>
    <property type="project" value="UniProtKB-UniRule"/>
</dbReference>
<dbReference type="HAMAP" id="MF_00110">
    <property type="entry name" value="DHQ_synthase"/>
    <property type="match status" value="1"/>
</dbReference>
<dbReference type="GO" id="GO:0005737">
    <property type="term" value="C:cytoplasm"/>
    <property type="evidence" value="ECO:0007669"/>
    <property type="project" value="UniProtKB-SubCell"/>
</dbReference>
<evidence type="ECO:0000256" key="12">
    <source>
        <dbReference type="ARBA" id="ARBA00022741"/>
    </source>
</evidence>
<comment type="function">
    <text evidence="3 18">Catalyzes the conversion of 3-deoxy-D-arabino-heptulosonate 7-phosphate (DAHP) to dehydroquinate (DHQ).</text>
</comment>
<evidence type="ECO:0000256" key="5">
    <source>
        <dbReference type="ARBA" id="ARBA00004661"/>
    </source>
</evidence>
<keyword evidence="12 18" id="KW-0547">Nucleotide-binding</keyword>
<evidence type="ECO:0000256" key="9">
    <source>
        <dbReference type="ARBA" id="ARBA00022490"/>
    </source>
</evidence>
<dbReference type="InterPro" id="IPR030960">
    <property type="entry name" value="DHQS/DOIS_N"/>
</dbReference>
<keyword evidence="15 18" id="KW-0057">Aromatic amino acid biosynthesis</keyword>
<dbReference type="PANTHER" id="PTHR43622">
    <property type="entry name" value="3-DEHYDROQUINATE SYNTHASE"/>
    <property type="match status" value="1"/>
</dbReference>
<dbReference type="Proteomes" id="UP000516369">
    <property type="component" value="Chromosome"/>
</dbReference>
<feature type="binding site" evidence="18">
    <location>
        <position position="156"/>
    </location>
    <ligand>
        <name>NAD(+)</name>
        <dbReference type="ChEBI" id="CHEBI:57540"/>
    </ligand>
</feature>
<accession>A0A7H1N0Z6</accession>
<keyword evidence="17 18" id="KW-0170">Cobalt</keyword>
<dbReference type="PIRSF" id="PIRSF001455">
    <property type="entry name" value="DHQ_synth"/>
    <property type="match status" value="1"/>
</dbReference>
<keyword evidence="11 18" id="KW-0479">Metal-binding</keyword>
<evidence type="ECO:0000256" key="17">
    <source>
        <dbReference type="ARBA" id="ARBA00023285"/>
    </source>
</evidence>
<dbReference type="PANTHER" id="PTHR43622:SF7">
    <property type="entry name" value="3-DEHYDROQUINATE SYNTHASE, CHLOROPLASTIC"/>
    <property type="match status" value="1"/>
</dbReference>
<dbReference type="FunFam" id="3.40.50.1970:FF:000001">
    <property type="entry name" value="3-dehydroquinate synthase"/>
    <property type="match status" value="1"/>
</dbReference>
<feature type="domain" description="3-dehydroquinate synthase C-terminal" evidence="20">
    <location>
        <begin position="195"/>
        <end position="342"/>
    </location>
</feature>